<feature type="domain" description="Major facilitator superfamily (MFS) profile" evidence="6">
    <location>
        <begin position="44"/>
        <end position="498"/>
    </location>
</feature>
<keyword evidence="3 5" id="KW-1133">Transmembrane helix</keyword>
<dbReference type="InterPro" id="IPR020846">
    <property type="entry name" value="MFS_dom"/>
</dbReference>
<evidence type="ECO:0000259" key="6">
    <source>
        <dbReference type="PROSITE" id="PS50850"/>
    </source>
</evidence>
<feature type="transmembrane region" description="Helical" evidence="5">
    <location>
        <begin position="171"/>
        <end position="196"/>
    </location>
</feature>
<evidence type="ECO:0000256" key="1">
    <source>
        <dbReference type="ARBA" id="ARBA00004141"/>
    </source>
</evidence>
<dbReference type="SUPFAM" id="SSF103473">
    <property type="entry name" value="MFS general substrate transporter"/>
    <property type="match status" value="1"/>
</dbReference>
<feature type="transmembrane region" description="Helical" evidence="5">
    <location>
        <begin position="112"/>
        <end position="130"/>
    </location>
</feature>
<dbReference type="PANTHER" id="PTHR23507">
    <property type="entry name" value="ZGC:174356"/>
    <property type="match status" value="1"/>
</dbReference>
<feature type="transmembrane region" description="Helical" evidence="5">
    <location>
        <begin position="478"/>
        <end position="497"/>
    </location>
</feature>
<dbReference type="PANTHER" id="PTHR23507:SF1">
    <property type="entry name" value="FI18259P1-RELATED"/>
    <property type="match status" value="1"/>
</dbReference>
<protein>
    <submittedName>
        <fullName evidence="7">Major facilitator superfamily domain-containing protein</fullName>
    </submittedName>
</protein>
<sequence length="498" mass="55301">MSHSGYDSQEATENSPLLLGESIDTTNQEPLKSSCIDNFRKPHVLWMIVFSFTLSTIMTSIIAPLVQIVLDIVCLEYYEVNDNYMNSTDIFSNLIEKDCKLPQIFALASNRLMLYQMCLYVSATLSIGYLSTLSDFKGRKFVYRISIIGIILACSIVILMSHYWRILGSNFLFIGAIIEGLLGGVIAINTACHAYISDCTKPENRSVGFGFMHASAYCGMSLGPVLGGIIVEATGSALSVFYVVVCALSIFFIFASFILPESLPPELRHQNESSASLPSPIYIFSALIILNQTPVYSGSITNNIWKRNVLYILSIIYFIYRISQAGQNDIIALYTTRKFGWTTLENGFFFTLQALTRFMALLVLLPLFRLLQGKYLTSYSRTLDLVMMRTGLIMEIVGFALYAIAINPNMFYFACVVNSLATIATPAIRTLFTIFVLPTQAGQILGALSVIEGVGSILSPLFLNSLYSWSVIKGLDEIVFWANSCLFVLASFLAFLVL</sequence>
<keyword evidence="8" id="KW-1185">Reference proteome</keyword>
<dbReference type="Proteomes" id="UP000266673">
    <property type="component" value="Unassembled WGS sequence"/>
</dbReference>
<dbReference type="AlphaFoldDB" id="A0A397VCP6"/>
<feature type="transmembrane region" description="Helical" evidence="5">
    <location>
        <begin position="309"/>
        <end position="327"/>
    </location>
</feature>
<feature type="transmembrane region" description="Helical" evidence="5">
    <location>
        <begin position="444"/>
        <end position="466"/>
    </location>
</feature>
<evidence type="ECO:0000313" key="7">
    <source>
        <dbReference type="EMBL" id="RIB17076.1"/>
    </source>
</evidence>
<dbReference type="Pfam" id="PF07690">
    <property type="entry name" value="MFS_1"/>
    <property type="match status" value="1"/>
</dbReference>
<comment type="caution">
    <text evidence="7">The sequence shown here is derived from an EMBL/GenBank/DDBJ whole genome shotgun (WGS) entry which is preliminary data.</text>
</comment>
<dbReference type="OrthoDB" id="3026777at2759"/>
<evidence type="ECO:0000256" key="2">
    <source>
        <dbReference type="ARBA" id="ARBA00022692"/>
    </source>
</evidence>
<feature type="transmembrane region" description="Helical" evidence="5">
    <location>
        <begin position="347"/>
        <end position="371"/>
    </location>
</feature>
<dbReference type="Gene3D" id="1.20.1250.20">
    <property type="entry name" value="MFS general substrate transporter like domains"/>
    <property type="match status" value="1"/>
</dbReference>
<accession>A0A397VCP6</accession>
<proteinExistence type="predicted"/>
<name>A0A397VCP6_9GLOM</name>
<feature type="transmembrane region" description="Helical" evidence="5">
    <location>
        <begin position="279"/>
        <end position="297"/>
    </location>
</feature>
<feature type="transmembrane region" description="Helical" evidence="5">
    <location>
        <begin position="142"/>
        <end position="164"/>
    </location>
</feature>
<dbReference type="InterPro" id="IPR011701">
    <property type="entry name" value="MFS"/>
</dbReference>
<evidence type="ECO:0000256" key="3">
    <source>
        <dbReference type="ARBA" id="ARBA00022989"/>
    </source>
</evidence>
<feature type="transmembrane region" description="Helical" evidence="5">
    <location>
        <begin position="411"/>
        <end position="437"/>
    </location>
</feature>
<dbReference type="EMBL" id="QKWP01000631">
    <property type="protein sequence ID" value="RIB17076.1"/>
    <property type="molecule type" value="Genomic_DNA"/>
</dbReference>
<dbReference type="PROSITE" id="PS50850">
    <property type="entry name" value="MFS"/>
    <property type="match status" value="1"/>
</dbReference>
<evidence type="ECO:0000256" key="5">
    <source>
        <dbReference type="SAM" id="Phobius"/>
    </source>
</evidence>
<dbReference type="GO" id="GO:0016020">
    <property type="term" value="C:membrane"/>
    <property type="evidence" value="ECO:0007669"/>
    <property type="project" value="UniProtKB-SubCell"/>
</dbReference>
<comment type="subcellular location">
    <subcellularLocation>
        <location evidence="1">Membrane</location>
        <topology evidence="1">Multi-pass membrane protein</topology>
    </subcellularLocation>
</comment>
<gene>
    <name evidence="7" type="ORF">C2G38_2089235</name>
</gene>
<evidence type="ECO:0000256" key="4">
    <source>
        <dbReference type="ARBA" id="ARBA00023136"/>
    </source>
</evidence>
<organism evidence="7 8">
    <name type="scientific">Gigaspora rosea</name>
    <dbReference type="NCBI Taxonomy" id="44941"/>
    <lineage>
        <taxon>Eukaryota</taxon>
        <taxon>Fungi</taxon>
        <taxon>Fungi incertae sedis</taxon>
        <taxon>Mucoromycota</taxon>
        <taxon>Glomeromycotina</taxon>
        <taxon>Glomeromycetes</taxon>
        <taxon>Diversisporales</taxon>
        <taxon>Gigasporaceae</taxon>
        <taxon>Gigaspora</taxon>
    </lineage>
</organism>
<dbReference type="InterPro" id="IPR036259">
    <property type="entry name" value="MFS_trans_sf"/>
</dbReference>
<keyword evidence="2 5" id="KW-0812">Transmembrane</keyword>
<dbReference type="GO" id="GO:0022857">
    <property type="term" value="F:transmembrane transporter activity"/>
    <property type="evidence" value="ECO:0007669"/>
    <property type="project" value="InterPro"/>
</dbReference>
<feature type="transmembrane region" description="Helical" evidence="5">
    <location>
        <begin position="208"/>
        <end position="231"/>
    </location>
</feature>
<reference evidence="7 8" key="1">
    <citation type="submission" date="2018-06" db="EMBL/GenBank/DDBJ databases">
        <title>Comparative genomics reveals the genomic features of Rhizophagus irregularis, R. cerebriforme, R. diaphanum and Gigaspora rosea, and their symbiotic lifestyle signature.</title>
        <authorList>
            <person name="Morin E."/>
            <person name="San Clemente H."/>
            <person name="Chen E.C.H."/>
            <person name="De La Providencia I."/>
            <person name="Hainaut M."/>
            <person name="Kuo A."/>
            <person name="Kohler A."/>
            <person name="Murat C."/>
            <person name="Tang N."/>
            <person name="Roy S."/>
            <person name="Loubradou J."/>
            <person name="Henrissat B."/>
            <person name="Grigoriev I.V."/>
            <person name="Corradi N."/>
            <person name="Roux C."/>
            <person name="Martin F.M."/>
        </authorList>
    </citation>
    <scope>NUCLEOTIDE SEQUENCE [LARGE SCALE GENOMIC DNA]</scope>
    <source>
        <strain evidence="7 8">DAOM 194757</strain>
    </source>
</reference>
<evidence type="ECO:0000313" key="8">
    <source>
        <dbReference type="Proteomes" id="UP000266673"/>
    </source>
</evidence>
<feature type="transmembrane region" description="Helical" evidence="5">
    <location>
        <begin position="44"/>
        <end position="66"/>
    </location>
</feature>
<keyword evidence="4 5" id="KW-0472">Membrane</keyword>
<feature type="transmembrane region" description="Helical" evidence="5">
    <location>
        <begin position="383"/>
        <end position="405"/>
    </location>
</feature>
<feature type="transmembrane region" description="Helical" evidence="5">
    <location>
        <begin position="238"/>
        <end position="259"/>
    </location>
</feature>